<dbReference type="GO" id="GO:0020037">
    <property type="term" value="F:heme binding"/>
    <property type="evidence" value="ECO:0007669"/>
    <property type="project" value="InterPro"/>
</dbReference>
<dbReference type="PROSITE" id="PS00086">
    <property type="entry name" value="CYTOCHROME_P450"/>
    <property type="match status" value="1"/>
</dbReference>
<dbReference type="OrthoDB" id="3945418at2759"/>
<organism evidence="15 16">
    <name type="scientific">Lachnellula suecica</name>
    <dbReference type="NCBI Taxonomy" id="602035"/>
    <lineage>
        <taxon>Eukaryota</taxon>
        <taxon>Fungi</taxon>
        <taxon>Dikarya</taxon>
        <taxon>Ascomycota</taxon>
        <taxon>Pezizomycotina</taxon>
        <taxon>Leotiomycetes</taxon>
        <taxon>Helotiales</taxon>
        <taxon>Lachnaceae</taxon>
        <taxon>Lachnellula</taxon>
    </lineage>
</organism>
<dbReference type="Gene3D" id="1.10.630.10">
    <property type="entry name" value="Cytochrome P450"/>
    <property type="match status" value="1"/>
</dbReference>
<dbReference type="CDD" id="cd11062">
    <property type="entry name" value="CYP58-like"/>
    <property type="match status" value="1"/>
</dbReference>
<dbReference type="EMBL" id="QGMK01001563">
    <property type="protein sequence ID" value="TVY67437.1"/>
    <property type="molecule type" value="Genomic_DNA"/>
</dbReference>
<evidence type="ECO:0000256" key="7">
    <source>
        <dbReference type="ARBA" id="ARBA00022989"/>
    </source>
</evidence>
<dbReference type="GO" id="GO:0016020">
    <property type="term" value="C:membrane"/>
    <property type="evidence" value="ECO:0007669"/>
    <property type="project" value="UniProtKB-SubCell"/>
</dbReference>
<evidence type="ECO:0000313" key="15">
    <source>
        <dbReference type="EMBL" id="TVY67437.1"/>
    </source>
</evidence>
<keyword evidence="10 13" id="KW-0503">Monooxygenase</keyword>
<keyword evidence="11 14" id="KW-0472">Membrane</keyword>
<evidence type="ECO:0000256" key="11">
    <source>
        <dbReference type="ARBA" id="ARBA00023136"/>
    </source>
</evidence>
<sequence>MEFSMEKFNDHSLASALLTAFLAWLLYSIGQAIHRLYFSPIANFPGPRLAAVSFWYEIYYDVYLGGQYTFKIIRLHEEYGPIIRINPYELHVSSPDFIEKLYAGPGNRRDRWGWFTKQFGMPDATFGSNDHDTHRMRRQAINPFFSKLAVRNLQPMIDERVEALLTRFREFRASGKPIILDHAFSAYTNDIAHEYTFGHSDHRVDQHDFEPKFHAASVAGSSGGCVIKHWPWTLFLMQSLPDRFMTWLDPNMSSFFDLLKGIRKQIQEMKSVSSDSKDTDHRTILYEILNSDLPPKEKSDKRLAQDGQAMIVAGTVTTSWALCLAAYYLISQPETLKKLKKELSEALDGPNSIVPLAVLEKLPYLTGCVQECIRLSYGACTRLQRIAPDETLVFNDGKKDWFIPPGTPVGMTSVQIHHDESIFPESRKFLPERWIDNPRLFKYVLSFSKGTRQCVGINLAYAELYVVLARMFRGYGSKETRFEDDVGYLELFETTAEDVELTRDIFIPVAKAGSKGVRIAVK</sequence>
<evidence type="ECO:0000256" key="12">
    <source>
        <dbReference type="PIRSR" id="PIRSR602401-1"/>
    </source>
</evidence>
<keyword evidence="6 12" id="KW-0479">Metal-binding</keyword>
<comment type="similarity">
    <text evidence="3 13">Belongs to the cytochrome P450 family.</text>
</comment>
<dbReference type="InterPro" id="IPR002401">
    <property type="entry name" value="Cyt_P450_E_grp-I"/>
</dbReference>
<evidence type="ECO:0000256" key="8">
    <source>
        <dbReference type="ARBA" id="ARBA00023002"/>
    </source>
</evidence>
<protein>
    <submittedName>
        <fullName evidence="15">Cytochrome P450 monooxygenase sdnE</fullName>
    </submittedName>
</protein>
<keyword evidence="8 13" id="KW-0560">Oxidoreductase</keyword>
<evidence type="ECO:0000256" key="5">
    <source>
        <dbReference type="ARBA" id="ARBA00022692"/>
    </source>
</evidence>
<dbReference type="FunFam" id="1.10.630.10:FF:000069">
    <property type="entry name" value="Cytochrome P450, putative (Eurofung)"/>
    <property type="match status" value="1"/>
</dbReference>
<dbReference type="Pfam" id="PF00067">
    <property type="entry name" value="p450"/>
    <property type="match status" value="1"/>
</dbReference>
<dbReference type="Proteomes" id="UP000469558">
    <property type="component" value="Unassembled WGS sequence"/>
</dbReference>
<name>A0A8T9C3F9_9HELO</name>
<dbReference type="InterPro" id="IPR001128">
    <property type="entry name" value="Cyt_P450"/>
</dbReference>
<comment type="subcellular location">
    <subcellularLocation>
        <location evidence="2">Membrane</location>
        <topology evidence="2">Single-pass membrane protein</topology>
    </subcellularLocation>
</comment>
<dbReference type="SUPFAM" id="SSF48264">
    <property type="entry name" value="Cytochrome P450"/>
    <property type="match status" value="1"/>
</dbReference>
<keyword evidence="16" id="KW-1185">Reference proteome</keyword>
<evidence type="ECO:0000256" key="14">
    <source>
        <dbReference type="SAM" id="Phobius"/>
    </source>
</evidence>
<dbReference type="GO" id="GO:0016705">
    <property type="term" value="F:oxidoreductase activity, acting on paired donors, with incorporation or reduction of molecular oxygen"/>
    <property type="evidence" value="ECO:0007669"/>
    <property type="project" value="InterPro"/>
</dbReference>
<evidence type="ECO:0000256" key="3">
    <source>
        <dbReference type="ARBA" id="ARBA00010617"/>
    </source>
</evidence>
<feature type="transmembrane region" description="Helical" evidence="14">
    <location>
        <begin position="309"/>
        <end position="330"/>
    </location>
</feature>
<dbReference type="PANTHER" id="PTHR24305">
    <property type="entry name" value="CYTOCHROME P450"/>
    <property type="match status" value="1"/>
</dbReference>
<dbReference type="InterPro" id="IPR036396">
    <property type="entry name" value="Cyt_P450_sf"/>
</dbReference>
<comment type="cofactor">
    <cofactor evidence="1 12">
        <name>heme</name>
        <dbReference type="ChEBI" id="CHEBI:30413"/>
    </cofactor>
</comment>
<reference evidence="15 16" key="1">
    <citation type="submission" date="2018-05" db="EMBL/GenBank/DDBJ databases">
        <title>Genome sequencing and assembly of the regulated plant pathogen Lachnellula willkommii and related sister species for the development of diagnostic species identification markers.</title>
        <authorList>
            <person name="Giroux E."/>
            <person name="Bilodeau G."/>
        </authorList>
    </citation>
    <scope>NUCLEOTIDE SEQUENCE [LARGE SCALE GENOMIC DNA]</scope>
    <source>
        <strain evidence="15 16">CBS 268.59</strain>
    </source>
</reference>
<evidence type="ECO:0000256" key="1">
    <source>
        <dbReference type="ARBA" id="ARBA00001971"/>
    </source>
</evidence>
<dbReference type="PANTHER" id="PTHR24305:SF157">
    <property type="entry name" value="N-ACETYLTRYPTOPHAN 6-HYDROXYLASE IVOC-RELATED"/>
    <property type="match status" value="1"/>
</dbReference>
<evidence type="ECO:0000256" key="10">
    <source>
        <dbReference type="ARBA" id="ARBA00023033"/>
    </source>
</evidence>
<dbReference type="GO" id="GO:0004497">
    <property type="term" value="F:monooxygenase activity"/>
    <property type="evidence" value="ECO:0007669"/>
    <property type="project" value="UniProtKB-KW"/>
</dbReference>
<dbReference type="AlphaFoldDB" id="A0A8T9C3F9"/>
<keyword evidence="7 14" id="KW-1133">Transmembrane helix</keyword>
<evidence type="ECO:0000313" key="16">
    <source>
        <dbReference type="Proteomes" id="UP000469558"/>
    </source>
</evidence>
<dbReference type="PRINTS" id="PR00463">
    <property type="entry name" value="EP450I"/>
</dbReference>
<keyword evidence="5 14" id="KW-0812">Transmembrane</keyword>
<evidence type="ECO:0000256" key="4">
    <source>
        <dbReference type="ARBA" id="ARBA00022617"/>
    </source>
</evidence>
<evidence type="ECO:0000256" key="6">
    <source>
        <dbReference type="ARBA" id="ARBA00022723"/>
    </source>
</evidence>
<evidence type="ECO:0000256" key="13">
    <source>
        <dbReference type="RuleBase" id="RU000461"/>
    </source>
</evidence>
<accession>A0A8T9C3F9</accession>
<evidence type="ECO:0000256" key="9">
    <source>
        <dbReference type="ARBA" id="ARBA00023004"/>
    </source>
</evidence>
<dbReference type="InterPro" id="IPR050121">
    <property type="entry name" value="Cytochrome_P450_monoxygenase"/>
</dbReference>
<gene>
    <name evidence="15" type="primary">sdnE_7</name>
    <name evidence="15" type="ORF">LSUE1_G006692</name>
</gene>
<feature type="binding site" description="axial binding residue" evidence="12">
    <location>
        <position position="454"/>
    </location>
    <ligand>
        <name>heme</name>
        <dbReference type="ChEBI" id="CHEBI:30413"/>
    </ligand>
    <ligandPart>
        <name>Fe</name>
        <dbReference type="ChEBI" id="CHEBI:18248"/>
    </ligandPart>
</feature>
<keyword evidence="9 12" id="KW-0408">Iron</keyword>
<proteinExistence type="inferred from homology"/>
<evidence type="ECO:0000256" key="2">
    <source>
        <dbReference type="ARBA" id="ARBA00004167"/>
    </source>
</evidence>
<keyword evidence="4 12" id="KW-0349">Heme</keyword>
<dbReference type="GO" id="GO:0005506">
    <property type="term" value="F:iron ion binding"/>
    <property type="evidence" value="ECO:0007669"/>
    <property type="project" value="InterPro"/>
</dbReference>
<comment type="caution">
    <text evidence="15">The sequence shown here is derived from an EMBL/GenBank/DDBJ whole genome shotgun (WGS) entry which is preliminary data.</text>
</comment>
<dbReference type="InterPro" id="IPR017972">
    <property type="entry name" value="Cyt_P450_CS"/>
</dbReference>